<sequence length="167" mass="18821">MRLAKGAVTAVVRRNALNSSAKPLRWSRTASTSATREKDPQLGDYPELPWLSNQTLPPRGWWDPQMRRNFGDPVHENEEVLSMWGPDISAVPPQTALFQFTLAASAFVGFAFLCKYALLPERPTVPREYPYSGLVRELGGLEENKVRFVRSYSLGRLLIVYPGEGRD</sequence>
<proteinExistence type="predicted"/>
<dbReference type="HOGENOM" id="CLU_100674_1_0_1"/>
<evidence type="ECO:0000313" key="3">
    <source>
        <dbReference type="Proteomes" id="UP000053647"/>
    </source>
</evidence>
<organism evidence="2 3">
    <name type="scientific">Paxillus involutus ATCC 200175</name>
    <dbReference type="NCBI Taxonomy" id="664439"/>
    <lineage>
        <taxon>Eukaryota</taxon>
        <taxon>Fungi</taxon>
        <taxon>Dikarya</taxon>
        <taxon>Basidiomycota</taxon>
        <taxon>Agaricomycotina</taxon>
        <taxon>Agaricomycetes</taxon>
        <taxon>Agaricomycetidae</taxon>
        <taxon>Boletales</taxon>
        <taxon>Paxilineae</taxon>
        <taxon>Paxillaceae</taxon>
        <taxon>Paxillus</taxon>
    </lineage>
</organism>
<dbReference type="PANTHER" id="PTHR12840">
    <property type="entry name" value="NADH-UBIQUINONE OXIDOREDUCTASE ASHI SUBUNIT"/>
    <property type="match status" value="1"/>
</dbReference>
<dbReference type="GO" id="GO:0005739">
    <property type="term" value="C:mitochondrion"/>
    <property type="evidence" value="ECO:0007669"/>
    <property type="project" value="InterPro"/>
</dbReference>
<accession>A0A0C9TT45</accession>
<dbReference type="InterPro" id="IPR008699">
    <property type="entry name" value="NDUFB8"/>
</dbReference>
<keyword evidence="3" id="KW-1185">Reference proteome</keyword>
<dbReference type="PANTHER" id="PTHR12840:SF1">
    <property type="entry name" value="NADH DEHYDROGENASE [UBIQUINONE] 1 BETA SUBCOMPLEX SUBUNIT 8, MITOCHONDRIAL"/>
    <property type="match status" value="1"/>
</dbReference>
<evidence type="ECO:0008006" key="4">
    <source>
        <dbReference type="Google" id="ProtNLM"/>
    </source>
</evidence>
<protein>
    <recommendedName>
        <fullName evidence="4">NADH dehydrogenase [ubiquinone] 1 beta subcomplex subunit 8, mitochondrial</fullName>
    </recommendedName>
</protein>
<dbReference type="OrthoDB" id="2014058at2759"/>
<evidence type="ECO:0000256" key="1">
    <source>
        <dbReference type="SAM" id="MobiDB-lite"/>
    </source>
</evidence>
<dbReference type="Proteomes" id="UP000053647">
    <property type="component" value="Unassembled WGS sequence"/>
</dbReference>
<name>A0A0C9TT45_PAXIN</name>
<reference evidence="2 3" key="1">
    <citation type="submission" date="2014-06" db="EMBL/GenBank/DDBJ databases">
        <authorList>
            <consortium name="DOE Joint Genome Institute"/>
            <person name="Kuo A."/>
            <person name="Kohler A."/>
            <person name="Nagy L.G."/>
            <person name="Floudas D."/>
            <person name="Copeland A."/>
            <person name="Barry K.W."/>
            <person name="Cichocki N."/>
            <person name="Veneault-Fourrey C."/>
            <person name="LaButti K."/>
            <person name="Lindquist E.A."/>
            <person name="Lipzen A."/>
            <person name="Lundell T."/>
            <person name="Morin E."/>
            <person name="Murat C."/>
            <person name="Sun H."/>
            <person name="Tunlid A."/>
            <person name="Henrissat B."/>
            <person name="Grigoriev I.V."/>
            <person name="Hibbett D.S."/>
            <person name="Martin F."/>
            <person name="Nordberg H.P."/>
            <person name="Cantor M.N."/>
            <person name="Hua S.X."/>
        </authorList>
    </citation>
    <scope>NUCLEOTIDE SEQUENCE [LARGE SCALE GENOMIC DNA]</scope>
    <source>
        <strain evidence="2 3">ATCC 200175</strain>
    </source>
</reference>
<dbReference type="AlphaFoldDB" id="A0A0C9TT45"/>
<dbReference type="EMBL" id="KN819352">
    <property type="protein sequence ID" value="KIJ13453.1"/>
    <property type="molecule type" value="Genomic_DNA"/>
</dbReference>
<gene>
    <name evidence="2" type="ORF">PAXINDRAFT_81305</name>
</gene>
<dbReference type="Pfam" id="PF05821">
    <property type="entry name" value="NDUF_B8"/>
    <property type="match status" value="1"/>
</dbReference>
<evidence type="ECO:0000313" key="2">
    <source>
        <dbReference type="EMBL" id="KIJ13453.1"/>
    </source>
</evidence>
<reference evidence="3" key="2">
    <citation type="submission" date="2015-01" db="EMBL/GenBank/DDBJ databases">
        <title>Evolutionary Origins and Diversification of the Mycorrhizal Mutualists.</title>
        <authorList>
            <consortium name="DOE Joint Genome Institute"/>
            <consortium name="Mycorrhizal Genomics Consortium"/>
            <person name="Kohler A."/>
            <person name="Kuo A."/>
            <person name="Nagy L.G."/>
            <person name="Floudas D."/>
            <person name="Copeland A."/>
            <person name="Barry K.W."/>
            <person name="Cichocki N."/>
            <person name="Veneault-Fourrey C."/>
            <person name="LaButti K."/>
            <person name="Lindquist E.A."/>
            <person name="Lipzen A."/>
            <person name="Lundell T."/>
            <person name="Morin E."/>
            <person name="Murat C."/>
            <person name="Riley R."/>
            <person name="Ohm R."/>
            <person name="Sun H."/>
            <person name="Tunlid A."/>
            <person name="Henrissat B."/>
            <person name="Grigoriev I.V."/>
            <person name="Hibbett D.S."/>
            <person name="Martin F."/>
        </authorList>
    </citation>
    <scope>NUCLEOTIDE SEQUENCE [LARGE SCALE GENOMIC DNA]</scope>
    <source>
        <strain evidence="3">ATCC 200175</strain>
    </source>
</reference>
<feature type="region of interest" description="Disordered" evidence="1">
    <location>
        <begin position="23"/>
        <end position="49"/>
    </location>
</feature>